<evidence type="ECO:0000313" key="3">
    <source>
        <dbReference type="Proteomes" id="UP001497512"/>
    </source>
</evidence>
<keyword evidence="1" id="KW-0732">Signal</keyword>
<accession>A0ABP0TQE3</accession>
<reference evidence="2" key="1">
    <citation type="submission" date="2024-02" db="EMBL/GenBank/DDBJ databases">
        <authorList>
            <consortium name="ELIXIR-Norway"/>
            <consortium name="Elixir Norway"/>
        </authorList>
    </citation>
    <scope>NUCLEOTIDE SEQUENCE</scope>
</reference>
<dbReference type="PANTHER" id="PTHR35567">
    <property type="entry name" value="MALATE DEHYDROGENASE (AFU_ORTHOLOGUE AFUA_2G13800)"/>
    <property type="match status" value="1"/>
</dbReference>
<name>A0ABP0TQE3_9BRYO</name>
<feature type="signal peptide" evidence="1">
    <location>
        <begin position="1"/>
        <end position="20"/>
    </location>
</feature>
<feature type="chain" id="PRO_5047003787" evidence="1">
    <location>
        <begin position="21"/>
        <end position="356"/>
    </location>
</feature>
<organism evidence="2 3">
    <name type="scientific">Sphagnum troendelagicum</name>
    <dbReference type="NCBI Taxonomy" id="128251"/>
    <lineage>
        <taxon>Eukaryota</taxon>
        <taxon>Viridiplantae</taxon>
        <taxon>Streptophyta</taxon>
        <taxon>Embryophyta</taxon>
        <taxon>Bryophyta</taxon>
        <taxon>Sphagnophytina</taxon>
        <taxon>Sphagnopsida</taxon>
        <taxon>Sphagnales</taxon>
        <taxon>Sphagnaceae</taxon>
        <taxon>Sphagnum</taxon>
    </lineage>
</organism>
<protein>
    <submittedName>
        <fullName evidence="2">Uncharacterized protein</fullName>
    </submittedName>
</protein>
<keyword evidence="3" id="KW-1185">Reference proteome</keyword>
<dbReference type="Proteomes" id="UP001497512">
    <property type="component" value="Chromosome 13"/>
</dbReference>
<proteinExistence type="predicted"/>
<evidence type="ECO:0000313" key="2">
    <source>
        <dbReference type="EMBL" id="CAK9202420.1"/>
    </source>
</evidence>
<sequence length="356" mass="38198">MRSLFLLAVLLLQCLRVVNCLGSTGVSFLEQPPVGNTLSMSCMTQNGQKMYKCLQGKWEYQGGESRILDARTLATVGAYREIIDPVKKTISGWWELLNDGGDKAESGHQYSTVTGEVIETVTTQSPQAATSLMYVAIQHGFVGKAALISYIAVLNEKGGNVPEPQDSYCTVEGEVVEVPFTADFAFYTQDTTPPVLPQSISTTLASVQPMESFYAQGVVRYTWTGQSWKSNGVAATLYTVPGGPLVGEFSSLPKPDKLGGQLYWIAFGPNGFSITGRANTAPVVVSKNSIGWQLVEVTSSNGSALEGQYKYVLMTSTMGGLLPSSIKPMVADNDAAAGGLVMTSSSFSCVFWIYTT</sequence>
<evidence type="ECO:0000256" key="1">
    <source>
        <dbReference type="SAM" id="SignalP"/>
    </source>
</evidence>
<dbReference type="PANTHER" id="PTHR35567:SF12">
    <property type="match status" value="1"/>
</dbReference>
<dbReference type="EMBL" id="OZ019905">
    <property type="protein sequence ID" value="CAK9202420.1"/>
    <property type="molecule type" value="Genomic_DNA"/>
</dbReference>
<gene>
    <name evidence="2" type="ORF">CSSPTR1EN2_LOCUS6398</name>
</gene>